<feature type="compositionally biased region" description="Polar residues" evidence="1">
    <location>
        <begin position="1"/>
        <end position="10"/>
    </location>
</feature>
<keyword evidence="3" id="KW-1185">Reference proteome</keyword>
<reference evidence="2 3" key="1">
    <citation type="submission" date="2019-07" db="EMBL/GenBank/DDBJ databases">
        <title>Finished genome of Venturia effusa.</title>
        <authorList>
            <person name="Young C.A."/>
            <person name="Cox M.P."/>
            <person name="Ganley A.R.D."/>
            <person name="David W.J."/>
        </authorList>
    </citation>
    <scope>NUCLEOTIDE SEQUENCE [LARGE SCALE GENOMIC DNA]</scope>
    <source>
        <strain evidence="3">albino</strain>
    </source>
</reference>
<feature type="region of interest" description="Disordered" evidence="1">
    <location>
        <begin position="1"/>
        <end position="22"/>
    </location>
</feature>
<gene>
    <name evidence="2" type="ORF">FKW77_001691</name>
</gene>
<organism evidence="2 3">
    <name type="scientific">Venturia effusa</name>
    <dbReference type="NCBI Taxonomy" id="50376"/>
    <lineage>
        <taxon>Eukaryota</taxon>
        <taxon>Fungi</taxon>
        <taxon>Dikarya</taxon>
        <taxon>Ascomycota</taxon>
        <taxon>Pezizomycotina</taxon>
        <taxon>Dothideomycetes</taxon>
        <taxon>Pleosporomycetidae</taxon>
        <taxon>Venturiales</taxon>
        <taxon>Venturiaceae</taxon>
        <taxon>Venturia</taxon>
    </lineage>
</organism>
<proteinExistence type="predicted"/>
<dbReference type="EMBL" id="CP042204">
    <property type="protein sequence ID" value="QDS78221.1"/>
    <property type="molecule type" value="Genomic_DNA"/>
</dbReference>
<dbReference type="Proteomes" id="UP000316270">
    <property type="component" value="Chromosome 20"/>
</dbReference>
<evidence type="ECO:0000256" key="1">
    <source>
        <dbReference type="SAM" id="MobiDB-lite"/>
    </source>
</evidence>
<dbReference type="AlphaFoldDB" id="A0A517LRF0"/>
<name>A0A517LRF0_9PEZI</name>
<sequence length="73" mass="8030">MALIASSYNAGATKPKEKNKAREDEKLALYVGKIPEGEKKILQDFESPCVKAYKPDYVEALWSDGNAPPATPF</sequence>
<evidence type="ECO:0000313" key="2">
    <source>
        <dbReference type="EMBL" id="QDS78221.1"/>
    </source>
</evidence>
<evidence type="ECO:0000313" key="3">
    <source>
        <dbReference type="Proteomes" id="UP000316270"/>
    </source>
</evidence>
<accession>A0A517LRF0</accession>
<protein>
    <submittedName>
        <fullName evidence="2">Uncharacterized protein</fullName>
    </submittedName>
</protein>